<protein>
    <submittedName>
        <fullName evidence="9">Cytochrome c peroxidase</fullName>
    </submittedName>
</protein>
<comment type="subcellular location">
    <subcellularLocation>
        <location evidence="1">Cell envelope</location>
    </subcellularLocation>
</comment>
<dbReference type="Gene3D" id="1.10.760.10">
    <property type="entry name" value="Cytochrome c-like domain"/>
    <property type="match status" value="2"/>
</dbReference>
<keyword evidence="10" id="KW-1185">Reference proteome</keyword>
<dbReference type="AlphaFoldDB" id="A0A2P8D345"/>
<keyword evidence="3 7" id="KW-0479">Metal-binding</keyword>
<keyword evidence="9" id="KW-0575">Peroxidase</keyword>
<dbReference type="GO" id="GO:0020037">
    <property type="term" value="F:heme binding"/>
    <property type="evidence" value="ECO:0007669"/>
    <property type="project" value="InterPro"/>
</dbReference>
<keyword evidence="4" id="KW-0732">Signal</keyword>
<evidence type="ECO:0000256" key="3">
    <source>
        <dbReference type="ARBA" id="ARBA00022723"/>
    </source>
</evidence>
<evidence type="ECO:0000256" key="1">
    <source>
        <dbReference type="ARBA" id="ARBA00004196"/>
    </source>
</evidence>
<dbReference type="GO" id="GO:0046872">
    <property type="term" value="F:metal ion binding"/>
    <property type="evidence" value="ECO:0007669"/>
    <property type="project" value="UniProtKB-KW"/>
</dbReference>
<dbReference type="Gene3D" id="1.20.1420.20">
    <property type="entry name" value="M75 peptidase, HXXE motif"/>
    <property type="match status" value="1"/>
</dbReference>
<dbReference type="Pfam" id="PF03150">
    <property type="entry name" value="CCP_MauG"/>
    <property type="match status" value="1"/>
</dbReference>
<name>A0A2P8D345_9BACT</name>
<dbReference type="SUPFAM" id="SSF46626">
    <property type="entry name" value="Cytochrome c"/>
    <property type="match status" value="2"/>
</dbReference>
<keyword evidence="6 7" id="KW-0408">Iron</keyword>
<dbReference type="InterPro" id="IPR004852">
    <property type="entry name" value="Di-haem_cyt_c_peroxidsae"/>
</dbReference>
<gene>
    <name evidence="9" type="ORF">B0I18_105184</name>
</gene>
<evidence type="ECO:0000259" key="8">
    <source>
        <dbReference type="PROSITE" id="PS51007"/>
    </source>
</evidence>
<dbReference type="GO" id="GO:0004130">
    <property type="term" value="F:cytochrome-c peroxidase activity"/>
    <property type="evidence" value="ECO:0007669"/>
    <property type="project" value="TreeGrafter"/>
</dbReference>
<evidence type="ECO:0000313" key="9">
    <source>
        <dbReference type="EMBL" id="PSK91599.1"/>
    </source>
</evidence>
<evidence type="ECO:0000256" key="6">
    <source>
        <dbReference type="ARBA" id="ARBA00023004"/>
    </source>
</evidence>
<dbReference type="PANTHER" id="PTHR30600">
    <property type="entry name" value="CYTOCHROME C PEROXIDASE-RELATED"/>
    <property type="match status" value="1"/>
</dbReference>
<evidence type="ECO:0000256" key="2">
    <source>
        <dbReference type="ARBA" id="ARBA00022617"/>
    </source>
</evidence>
<feature type="domain" description="Cytochrome c" evidence="8">
    <location>
        <begin position="428"/>
        <end position="570"/>
    </location>
</feature>
<comment type="caution">
    <text evidence="9">The sequence shown here is derived from an EMBL/GenBank/DDBJ whole genome shotgun (WGS) entry which is preliminary data.</text>
</comment>
<evidence type="ECO:0000313" key="10">
    <source>
        <dbReference type="Proteomes" id="UP000240572"/>
    </source>
</evidence>
<organism evidence="9 10">
    <name type="scientific">Taibaiella chishuiensis</name>
    <dbReference type="NCBI Taxonomy" id="1434707"/>
    <lineage>
        <taxon>Bacteria</taxon>
        <taxon>Pseudomonadati</taxon>
        <taxon>Bacteroidota</taxon>
        <taxon>Chitinophagia</taxon>
        <taxon>Chitinophagales</taxon>
        <taxon>Chitinophagaceae</taxon>
        <taxon>Taibaiella</taxon>
    </lineage>
</organism>
<proteinExistence type="predicted"/>
<dbReference type="InterPro" id="IPR038352">
    <property type="entry name" value="Imelysin_sf"/>
</dbReference>
<dbReference type="InterPro" id="IPR051395">
    <property type="entry name" value="Cytochrome_c_Peroxidase/MauG"/>
</dbReference>
<keyword evidence="2 7" id="KW-0349">Heme</keyword>
<dbReference type="EMBL" id="PYGD01000005">
    <property type="protein sequence ID" value="PSK91599.1"/>
    <property type="molecule type" value="Genomic_DNA"/>
</dbReference>
<dbReference type="PANTHER" id="PTHR30600:SF10">
    <property type="entry name" value="BLL6722 PROTEIN"/>
    <property type="match status" value="1"/>
</dbReference>
<dbReference type="InterPro" id="IPR009056">
    <property type="entry name" value="Cyt_c-like_dom"/>
</dbReference>
<dbReference type="PROSITE" id="PS51007">
    <property type="entry name" value="CYTC"/>
    <property type="match status" value="1"/>
</dbReference>
<reference evidence="9 10" key="1">
    <citation type="submission" date="2018-03" db="EMBL/GenBank/DDBJ databases">
        <title>Genomic Encyclopedia of Type Strains, Phase III (KMG-III): the genomes of soil and plant-associated and newly described type strains.</title>
        <authorList>
            <person name="Whitman W."/>
        </authorList>
    </citation>
    <scope>NUCLEOTIDE SEQUENCE [LARGE SCALE GENOMIC DNA]</scope>
    <source>
        <strain evidence="9 10">CGMCC 1.12700</strain>
    </source>
</reference>
<dbReference type="Proteomes" id="UP000240572">
    <property type="component" value="Unassembled WGS sequence"/>
</dbReference>
<dbReference type="GO" id="GO:0009055">
    <property type="term" value="F:electron transfer activity"/>
    <property type="evidence" value="ECO:0007669"/>
    <property type="project" value="InterPro"/>
</dbReference>
<dbReference type="InterPro" id="IPR036909">
    <property type="entry name" value="Cyt_c-like_dom_sf"/>
</dbReference>
<dbReference type="GO" id="GO:0030313">
    <property type="term" value="C:cell envelope"/>
    <property type="evidence" value="ECO:0007669"/>
    <property type="project" value="UniProtKB-SubCell"/>
</dbReference>
<keyword evidence="5" id="KW-0560">Oxidoreductase</keyword>
<evidence type="ECO:0000256" key="7">
    <source>
        <dbReference type="PROSITE-ProRule" id="PRU00433"/>
    </source>
</evidence>
<evidence type="ECO:0000256" key="5">
    <source>
        <dbReference type="ARBA" id="ARBA00023002"/>
    </source>
</evidence>
<evidence type="ECO:0000256" key="4">
    <source>
        <dbReference type="ARBA" id="ARBA00022729"/>
    </source>
</evidence>
<accession>A0A2P8D345</accession>
<sequence length="573" mass="63073">MLQFKQDAKAFAGAATTLQDKMNALSAENPETITAAVNALKATRLAYKKIEYFMEYYFKYPVNLYNRAPVYEIEEPYMEFQAPVGLQVIEDLLLDEACFENKKALLEQAATIQSSAADIPAILYGLTVHDGQIAAAIRQELVRIITLGITGYDAPKLKTGITESAAALQAVQNVLRPLLEHDLSPNADSVSKYLDASLAYLTGDVSFDDFDRMAFLTQAALPLQTHLNKWIKNQHWSVDDASLLNDHAPNLFSPGLFKQDSFLSNPKDTGVFIVRLGAALFAEKKLSGNGKRSCATCHRPDKYFTDALPRSIAFNEVDTVVRNAPSLLYAALQHGQFLDARAASLEEQIVAVLGNPNEMNADLKKVAGNINDKAYRKLFRKAFPGVHKDSLVSVATISRAIAAYERTLTPFNAPFDRYIQGDRSAMNAAQIRGFNLFMGKAQCGTCHFAPVFNGLLPPLYTVTELEVLGVPKNGSLTEPLWDEDEGRYGVFKIKFYKGAFKTPTVRNASATAPYMHNGSFKTMEEVIEFYNKGGGTGIGLDQPTQTLSARPLHLSPGEVKEIAAFIVALQDQI</sequence>